<name>A0A4Z0Q4C0_9BACT</name>
<dbReference type="AlphaFoldDB" id="A0A4Z0Q4C0"/>
<reference evidence="2 3" key="1">
    <citation type="submission" date="2019-04" db="EMBL/GenBank/DDBJ databases">
        <authorList>
            <person name="Feng G."/>
            <person name="Zhang J."/>
            <person name="Zhu H."/>
        </authorList>
    </citation>
    <scope>NUCLEOTIDE SEQUENCE [LARGE SCALE GENOMIC DNA]</scope>
    <source>
        <strain evidence="2 3">JCM 31653</strain>
    </source>
</reference>
<sequence length="260" mass="28794">MFRSTIWPQVKRPSRVFRVYAGLAATAALLAGCGKGHELDCLKSTGDVESERRELAAFQTVIAYDNVDVTLVQSAQTYAEVRAGENLLEDIELTVEHGQLTIRNTSRCNWMRTYDTPREVTLYLPRLRDVFLRGQGNVRTAGTFRTDSLFCHLVGAGDYDLDLSSKYVNLDMYELGDINLRGQTNVFTLLVGGNGSLRASGLQAQQCYFRFNHDSNGNAYVQARDFLGGTNAGTGTLYYAGNPPQTDIRVTGKGQVVQQK</sequence>
<dbReference type="InterPro" id="IPR021255">
    <property type="entry name" value="DUF2807"/>
</dbReference>
<dbReference type="Proteomes" id="UP000297549">
    <property type="component" value="Unassembled WGS sequence"/>
</dbReference>
<organism evidence="2 3">
    <name type="scientific">Hymenobacter aquaticus</name>
    <dbReference type="NCBI Taxonomy" id="1867101"/>
    <lineage>
        <taxon>Bacteria</taxon>
        <taxon>Pseudomonadati</taxon>
        <taxon>Bacteroidota</taxon>
        <taxon>Cytophagia</taxon>
        <taxon>Cytophagales</taxon>
        <taxon>Hymenobacteraceae</taxon>
        <taxon>Hymenobacter</taxon>
    </lineage>
</organism>
<evidence type="ECO:0000313" key="2">
    <source>
        <dbReference type="EMBL" id="TGE24890.1"/>
    </source>
</evidence>
<evidence type="ECO:0000259" key="1">
    <source>
        <dbReference type="Pfam" id="PF10988"/>
    </source>
</evidence>
<feature type="domain" description="Putative auto-transporter adhesin head GIN" evidence="1">
    <location>
        <begin position="57"/>
        <end position="243"/>
    </location>
</feature>
<dbReference type="Gene3D" id="2.160.20.120">
    <property type="match status" value="1"/>
</dbReference>
<accession>A0A4Z0Q4C0</accession>
<keyword evidence="3" id="KW-1185">Reference proteome</keyword>
<proteinExistence type="predicted"/>
<dbReference type="OrthoDB" id="1466971at2"/>
<dbReference type="EMBL" id="SRLC01000001">
    <property type="protein sequence ID" value="TGE24890.1"/>
    <property type="molecule type" value="Genomic_DNA"/>
</dbReference>
<dbReference type="Pfam" id="PF10988">
    <property type="entry name" value="DUF2807"/>
    <property type="match status" value="1"/>
</dbReference>
<protein>
    <submittedName>
        <fullName evidence="2">DUF2807 domain-containing protein</fullName>
    </submittedName>
</protein>
<evidence type="ECO:0000313" key="3">
    <source>
        <dbReference type="Proteomes" id="UP000297549"/>
    </source>
</evidence>
<comment type="caution">
    <text evidence="2">The sequence shown here is derived from an EMBL/GenBank/DDBJ whole genome shotgun (WGS) entry which is preliminary data.</text>
</comment>
<gene>
    <name evidence="2" type="ORF">E5K00_06730</name>
</gene>
<dbReference type="PROSITE" id="PS51257">
    <property type="entry name" value="PROKAR_LIPOPROTEIN"/>
    <property type="match status" value="1"/>
</dbReference>